<evidence type="ECO:0000313" key="3">
    <source>
        <dbReference type="Proteomes" id="UP000287033"/>
    </source>
</evidence>
<organism evidence="2 3">
    <name type="scientific">Chiloscyllium punctatum</name>
    <name type="common">Brownbanded bambooshark</name>
    <name type="synonym">Hemiscyllium punctatum</name>
    <dbReference type="NCBI Taxonomy" id="137246"/>
    <lineage>
        <taxon>Eukaryota</taxon>
        <taxon>Metazoa</taxon>
        <taxon>Chordata</taxon>
        <taxon>Craniata</taxon>
        <taxon>Vertebrata</taxon>
        <taxon>Chondrichthyes</taxon>
        <taxon>Elasmobranchii</taxon>
        <taxon>Galeomorphii</taxon>
        <taxon>Galeoidea</taxon>
        <taxon>Orectolobiformes</taxon>
        <taxon>Hemiscylliidae</taxon>
        <taxon>Chiloscyllium</taxon>
    </lineage>
</organism>
<feature type="compositionally biased region" description="Low complexity" evidence="1">
    <location>
        <begin position="34"/>
        <end position="74"/>
    </location>
</feature>
<feature type="compositionally biased region" description="Polar residues" evidence="1">
    <location>
        <begin position="16"/>
        <end position="27"/>
    </location>
</feature>
<dbReference type="AlphaFoldDB" id="A0A401TKH2"/>
<gene>
    <name evidence="2" type="ORF">chiPu_0027236</name>
</gene>
<feature type="region of interest" description="Disordered" evidence="1">
    <location>
        <begin position="1"/>
        <end position="97"/>
    </location>
</feature>
<evidence type="ECO:0000313" key="2">
    <source>
        <dbReference type="EMBL" id="GCC43113.1"/>
    </source>
</evidence>
<sequence>ESEDPVVECREYENEVSPSRATGSMTSGDLGDISSFSSKASSLLRASSGTSSSSSLGMGTAAPERGRGTTITRGRNGGPDPREFVVPSGRGIHSKLR</sequence>
<name>A0A401TKH2_CHIPU</name>
<keyword evidence="3" id="KW-1185">Reference proteome</keyword>
<comment type="caution">
    <text evidence="2">The sequence shown here is derived from an EMBL/GenBank/DDBJ whole genome shotgun (WGS) entry which is preliminary data.</text>
</comment>
<dbReference type="Proteomes" id="UP000287033">
    <property type="component" value="Unassembled WGS sequence"/>
</dbReference>
<dbReference type="EMBL" id="BEZZ01098464">
    <property type="protein sequence ID" value="GCC43113.1"/>
    <property type="molecule type" value="Genomic_DNA"/>
</dbReference>
<dbReference type="STRING" id="137246.A0A401TKH2"/>
<accession>A0A401TKH2</accession>
<protein>
    <submittedName>
        <fullName evidence="2">Uncharacterized protein</fullName>
    </submittedName>
</protein>
<feature type="non-terminal residue" evidence="2">
    <location>
        <position position="1"/>
    </location>
</feature>
<reference evidence="2 3" key="1">
    <citation type="journal article" date="2018" name="Nat. Ecol. Evol.">
        <title>Shark genomes provide insights into elasmobranch evolution and the origin of vertebrates.</title>
        <authorList>
            <person name="Hara Y"/>
            <person name="Yamaguchi K"/>
            <person name="Onimaru K"/>
            <person name="Kadota M"/>
            <person name="Koyanagi M"/>
            <person name="Keeley SD"/>
            <person name="Tatsumi K"/>
            <person name="Tanaka K"/>
            <person name="Motone F"/>
            <person name="Kageyama Y"/>
            <person name="Nozu R"/>
            <person name="Adachi N"/>
            <person name="Nishimura O"/>
            <person name="Nakagawa R"/>
            <person name="Tanegashima C"/>
            <person name="Kiyatake I"/>
            <person name="Matsumoto R"/>
            <person name="Murakumo K"/>
            <person name="Nishida K"/>
            <person name="Terakita A"/>
            <person name="Kuratani S"/>
            <person name="Sato K"/>
            <person name="Hyodo S Kuraku.S."/>
        </authorList>
    </citation>
    <scope>NUCLEOTIDE SEQUENCE [LARGE SCALE GENOMIC DNA]</scope>
</reference>
<evidence type="ECO:0000256" key="1">
    <source>
        <dbReference type="SAM" id="MobiDB-lite"/>
    </source>
</evidence>
<proteinExistence type="predicted"/>